<name>A0A1H3AXP8_HALVA</name>
<feature type="domain" description="GIY-YIG" evidence="2">
    <location>
        <begin position="12"/>
        <end position="242"/>
    </location>
</feature>
<dbReference type="AlphaFoldDB" id="A0A1H3AXP8"/>
<gene>
    <name evidence="3" type="ORF">SAMN05443574_13312</name>
</gene>
<evidence type="ECO:0000259" key="2">
    <source>
        <dbReference type="Pfam" id="PF26468"/>
    </source>
</evidence>
<proteinExistence type="predicted"/>
<protein>
    <recommendedName>
        <fullName evidence="2">GIY-YIG domain-containing protein</fullName>
    </recommendedName>
</protein>
<dbReference type="InterPro" id="IPR058782">
    <property type="entry name" value="GIY_YIG_3"/>
</dbReference>
<dbReference type="STRING" id="28442.SAMN05443574_13312"/>
<evidence type="ECO:0000313" key="4">
    <source>
        <dbReference type="Proteomes" id="UP000182573"/>
    </source>
</evidence>
<reference evidence="3 4" key="1">
    <citation type="submission" date="2016-10" db="EMBL/GenBank/DDBJ databases">
        <authorList>
            <person name="de Groot N.N."/>
        </authorList>
    </citation>
    <scope>NUCLEOTIDE SEQUENCE [LARGE SCALE GENOMIC DNA]</scope>
    <source>
        <strain evidence="3 4">DSM 3756</strain>
    </source>
</reference>
<organism evidence="3 4">
    <name type="scientific">Haloarcula vallismortis</name>
    <name type="common">Halobacterium vallismortis</name>
    <dbReference type="NCBI Taxonomy" id="28442"/>
    <lineage>
        <taxon>Archaea</taxon>
        <taxon>Methanobacteriati</taxon>
        <taxon>Methanobacteriota</taxon>
        <taxon>Stenosarchaea group</taxon>
        <taxon>Halobacteria</taxon>
        <taxon>Halobacteriales</taxon>
        <taxon>Haloarculaceae</taxon>
        <taxon>Haloarcula</taxon>
    </lineage>
</organism>
<dbReference type="Proteomes" id="UP000182573">
    <property type="component" value="Unassembled WGS sequence"/>
</dbReference>
<accession>A0A1H3AXP8</accession>
<evidence type="ECO:0000256" key="1">
    <source>
        <dbReference type="SAM" id="MobiDB-lite"/>
    </source>
</evidence>
<sequence length="250" mass="28216">MRSTAASGSSPVGQFLSVLADLRDQIGGPYYLRDVNGRLDWPDRGVYFFFSPGSDLRADKPENWRLSRIGTVGVSAGSSNTLWNRLRQHRGNVRGKYAGGGNHRGSIFRLHVGRALIEKHGWHDEQPHWGDQNPDAETTAVREQEHELERRVSEYIRDLPFLWVDVPGDPGPECDRAEIESHTIAMVSHHRRSAGPSDLDWLGYHSPKSEVYQSGLWNVRHVSDSFDPLVVGQLSEYILSTEALDHQSRI</sequence>
<feature type="region of interest" description="Disordered" evidence="1">
    <location>
        <begin position="124"/>
        <end position="145"/>
    </location>
</feature>
<dbReference type="EMBL" id="FNOF01000033">
    <property type="protein sequence ID" value="SDX34355.1"/>
    <property type="molecule type" value="Genomic_DNA"/>
</dbReference>
<evidence type="ECO:0000313" key="3">
    <source>
        <dbReference type="EMBL" id="SDX34355.1"/>
    </source>
</evidence>
<dbReference type="Pfam" id="PF26468">
    <property type="entry name" value="GIY_YIG_3"/>
    <property type="match status" value="1"/>
</dbReference>